<comment type="caution">
    <text evidence="3">The sequence shown here is derived from an EMBL/GenBank/DDBJ whole genome shotgun (WGS) entry which is preliminary data.</text>
</comment>
<proteinExistence type="predicted"/>
<dbReference type="STRING" id="1121098.HMPREF1534_03679"/>
<dbReference type="OrthoDB" id="1050613at2"/>
<evidence type="ECO:0008006" key="5">
    <source>
        <dbReference type="Google" id="ProtNLM"/>
    </source>
</evidence>
<reference evidence="3 4" key="1">
    <citation type="submission" date="2013-04" db="EMBL/GenBank/DDBJ databases">
        <title>The Genome Sequence of Bacteroides massiliensis DSM 17679.</title>
        <authorList>
            <consortium name="The Broad Institute Genomics Platform"/>
            <person name="Earl A."/>
            <person name="Ward D."/>
            <person name="Feldgarden M."/>
            <person name="Gevers D."/>
            <person name="Martens E."/>
            <person name="Fenner L."/>
            <person name="Roux V."/>
            <person name="Mallet M.N."/>
            <person name="Raoult D."/>
            <person name="Walker B."/>
            <person name="Young S."/>
            <person name="Zeng Q."/>
            <person name="Gargeya S."/>
            <person name="Fitzgerald M."/>
            <person name="Haas B."/>
            <person name="Abouelleil A."/>
            <person name="Allen A.W."/>
            <person name="Alvarado L."/>
            <person name="Arachchi H.M."/>
            <person name="Berlin A.M."/>
            <person name="Chapman S.B."/>
            <person name="Gainer-Dewar J."/>
            <person name="Goldberg J."/>
            <person name="Griggs A."/>
            <person name="Gujja S."/>
            <person name="Hansen M."/>
            <person name="Howarth C."/>
            <person name="Imamovic A."/>
            <person name="Ireland A."/>
            <person name="Larimer J."/>
            <person name="McCowan C."/>
            <person name="Murphy C."/>
            <person name="Pearson M."/>
            <person name="Poon T.W."/>
            <person name="Priest M."/>
            <person name="Roberts A."/>
            <person name="Saif S."/>
            <person name="Shea T."/>
            <person name="Sisk P."/>
            <person name="Sykes S."/>
            <person name="Wortman J."/>
            <person name="Nusbaum C."/>
            <person name="Birren B."/>
        </authorList>
    </citation>
    <scope>NUCLEOTIDE SEQUENCE [LARGE SCALE GENOMIC DNA]</scope>
    <source>
        <strain evidence="4">B84634 / Timone 84634 / DSM 17679 / JCM 13223</strain>
    </source>
</reference>
<accession>U6RAN7</accession>
<dbReference type="AlphaFoldDB" id="U6RAN7"/>
<feature type="coiled-coil region" evidence="1">
    <location>
        <begin position="25"/>
        <end position="127"/>
    </location>
</feature>
<keyword evidence="4" id="KW-1185">Reference proteome</keyword>
<evidence type="ECO:0000313" key="3">
    <source>
        <dbReference type="EMBL" id="EOA52253.1"/>
    </source>
</evidence>
<name>U6RAN7_9BACT</name>
<dbReference type="HOGENOM" id="CLU_324842_0_0_10"/>
<gene>
    <name evidence="3" type="ORF">HMPREF1534_03679</name>
</gene>
<organism evidence="3 4">
    <name type="scientific">Phocaeicola massiliensis B84634 = Timone 84634 = DSM 17679 = JCM 13223</name>
    <dbReference type="NCBI Taxonomy" id="1121098"/>
    <lineage>
        <taxon>Bacteria</taxon>
        <taxon>Pseudomonadati</taxon>
        <taxon>Bacteroidota</taxon>
        <taxon>Bacteroidia</taxon>
        <taxon>Bacteroidales</taxon>
        <taxon>Bacteroidaceae</taxon>
        <taxon>Phocaeicola</taxon>
    </lineage>
</organism>
<dbReference type="EMBL" id="AQHY01000040">
    <property type="protein sequence ID" value="EOA52253.1"/>
    <property type="molecule type" value="Genomic_DNA"/>
</dbReference>
<evidence type="ECO:0000313" key="4">
    <source>
        <dbReference type="Proteomes" id="UP000017831"/>
    </source>
</evidence>
<dbReference type="Proteomes" id="UP000017831">
    <property type="component" value="Unassembled WGS sequence"/>
</dbReference>
<dbReference type="RefSeq" id="WP_005944807.1">
    <property type="nucleotide sequence ID" value="NZ_KB890319.1"/>
</dbReference>
<evidence type="ECO:0000256" key="2">
    <source>
        <dbReference type="SAM" id="SignalP"/>
    </source>
</evidence>
<dbReference type="PROSITE" id="PS51257">
    <property type="entry name" value="PROKAR_LIPOPROTEIN"/>
    <property type="match status" value="1"/>
</dbReference>
<dbReference type="eggNOG" id="COG1196">
    <property type="taxonomic scope" value="Bacteria"/>
</dbReference>
<keyword evidence="2" id="KW-0732">Signal</keyword>
<dbReference type="eggNOG" id="COG1256">
    <property type="taxonomic scope" value="Bacteria"/>
</dbReference>
<dbReference type="PATRIC" id="fig|1121098.3.peg.3758"/>
<dbReference type="GeneID" id="60060499"/>
<feature type="chain" id="PRO_5004679197" description="Cell surface protein" evidence="2">
    <location>
        <begin position="24"/>
        <end position="871"/>
    </location>
</feature>
<dbReference type="Gene3D" id="1.10.287.1490">
    <property type="match status" value="1"/>
</dbReference>
<feature type="signal peptide" evidence="2">
    <location>
        <begin position="1"/>
        <end position="23"/>
    </location>
</feature>
<protein>
    <recommendedName>
        <fullName evidence="5">Cell surface protein</fullName>
    </recommendedName>
</protein>
<evidence type="ECO:0000256" key="1">
    <source>
        <dbReference type="SAM" id="Coils"/>
    </source>
</evidence>
<keyword evidence="1" id="KW-0175">Coiled coil</keyword>
<sequence>MNKKFLSAILFGALMVSSTGTFVSCKDYDDDIDNLQGQIDKLATKEDMEAKLAQMQAAIDAAKATAEEALKKAEAGGNADEIADLTKRIEALEKATIDVEALKKELKDAVNEDIDKFRGEMEELIGEVEGLVGKIADLVTSVELVKSYAIDQESGFAPIMLSTAIEQENVFSEGISNKITFTKDAEVQTPGQFLVRVSPTNAVLTPDMISLVNSQGENLDGILEVVKVEKSEVLLSRAANESGLWNVTVQLKNYGDGKAFDAATSNEGKKILFAAQVNNTLSTSETRYVTSSYDLTLGWKEFEGANKLNYFVDTKNVAEINNRFSNTSLSLKEQTATIDYKELEWKDKAAVKPTADNTINDDNRSAEEVYPAVQGQALKIALSSSNDEVVAPTNIRAIYVVLDKQNAVESAPSELNAWNSYTYTGLNTVVEGTSTEITIDSKSAINDIIGFRVFAVNYDGTLVDPDGKAFYVNLGDKSADWNAVDTKITALSPDAVTTTKSEEITVSLTKLTAPTTAEWTTDKIDETTPVFHAYFVDKDNQVIYNTLSANNLSDVDFSKVAKVYTMPALPDWTSYEDNKAYNGTLTIKNESGHVLATMNLSMTKVLPTGIPEGFSIKTAQVAEGIYNCYMIPDTWAASQATEGTMEMSEIFNFGKGTPAQYNISFATSTVDKNNKPAAITVKGDEKLVVNKDYINNNDKHVTTVVYNYGKISSVKEGAEYVDVTRAAAEFQTIYNCIYNNTYSWHWATAEELKVDKLPYYTELTYGTDADLKADTYIYGVSTWDGRYSAFLNDTYKSSLVIEDATLTSDANGEEEYFDVEIADGHIVKFNAVAESSTTNPTAPVQSTLTITAKDMYGHDVVIKLPMTVNKR</sequence>